<dbReference type="AlphaFoldDB" id="A0A8I2YR33"/>
<dbReference type="EMBL" id="JAGFBS010000011">
    <property type="protein sequence ID" value="KAG6376664.1"/>
    <property type="molecule type" value="Genomic_DNA"/>
</dbReference>
<evidence type="ECO:0000313" key="1">
    <source>
        <dbReference type="EMBL" id="KAG6376664.1"/>
    </source>
</evidence>
<name>A0A8I2YR33_9AGAM</name>
<comment type="caution">
    <text evidence="1">The sequence shown here is derived from an EMBL/GenBank/DDBJ whole genome shotgun (WGS) entry which is preliminary data.</text>
</comment>
<sequence length="130" mass="15355">MILRGIQRVHWCELESHCTQGFSFSFGFLCSCGLVKVTLIVGKEWMEIANQSEFMQGSFRRHQWRAALLICLTQPTQGFVPKLTDMILKEIRELMDTTTGFYCSCQREKWFQWQSSHIPYFFFAHCRTLL</sequence>
<keyword evidence="2" id="KW-1185">Reference proteome</keyword>
<dbReference type="PROSITE" id="PS51257">
    <property type="entry name" value="PROKAR_LIPOPROTEIN"/>
    <property type="match status" value="1"/>
</dbReference>
<protein>
    <submittedName>
        <fullName evidence="1">Uncharacterized protein</fullName>
    </submittedName>
</protein>
<organism evidence="1 2">
    <name type="scientific">Boletus reticuloceps</name>
    <dbReference type="NCBI Taxonomy" id="495285"/>
    <lineage>
        <taxon>Eukaryota</taxon>
        <taxon>Fungi</taxon>
        <taxon>Dikarya</taxon>
        <taxon>Basidiomycota</taxon>
        <taxon>Agaricomycotina</taxon>
        <taxon>Agaricomycetes</taxon>
        <taxon>Agaricomycetidae</taxon>
        <taxon>Boletales</taxon>
        <taxon>Boletineae</taxon>
        <taxon>Boletaceae</taxon>
        <taxon>Boletoideae</taxon>
        <taxon>Boletus</taxon>
    </lineage>
</organism>
<gene>
    <name evidence="1" type="ORF">JVT61DRAFT_1659</name>
</gene>
<proteinExistence type="predicted"/>
<accession>A0A8I2YR33</accession>
<dbReference type="Proteomes" id="UP000683000">
    <property type="component" value="Unassembled WGS sequence"/>
</dbReference>
<evidence type="ECO:0000313" key="2">
    <source>
        <dbReference type="Proteomes" id="UP000683000"/>
    </source>
</evidence>
<reference evidence="1" key="1">
    <citation type="submission" date="2021-03" db="EMBL/GenBank/DDBJ databases">
        <title>Evolutionary innovations through gain and loss of genes in the ectomycorrhizal Boletales.</title>
        <authorList>
            <person name="Wu G."/>
            <person name="Miyauchi S."/>
            <person name="Morin E."/>
            <person name="Yang Z.-L."/>
            <person name="Xu J."/>
            <person name="Martin F.M."/>
        </authorList>
    </citation>
    <scope>NUCLEOTIDE SEQUENCE</scope>
    <source>
        <strain evidence="1">BR01</strain>
    </source>
</reference>